<dbReference type="InterPro" id="IPR032476">
    <property type="entry name" value="CPT_N"/>
</dbReference>
<sequence>MAEAHQAVAFQFTVTPEGFDLRLSREALKHIYLSGIAAWKKRLTRLKNTFLTGVYPATPSSWLVVVMTTVGSLYCKVDLSMGLISHIRQCLPSR</sequence>
<dbReference type="GO" id="GO:0016740">
    <property type="term" value="F:transferase activity"/>
    <property type="evidence" value="ECO:0007669"/>
    <property type="project" value="UniProtKB-KW"/>
</dbReference>
<dbReference type="Proteomes" id="UP000050525">
    <property type="component" value="Unassembled WGS sequence"/>
</dbReference>
<reference evidence="2 3" key="1">
    <citation type="journal article" date="2012" name="Genome Biol.">
        <title>Sequencing three crocodilian genomes to illuminate the evolution of archosaurs and amniotes.</title>
        <authorList>
            <person name="St John J.A."/>
            <person name="Braun E.L."/>
            <person name="Isberg S.R."/>
            <person name="Miles L.G."/>
            <person name="Chong A.Y."/>
            <person name="Gongora J."/>
            <person name="Dalzell P."/>
            <person name="Moran C."/>
            <person name="Bed'hom B."/>
            <person name="Abzhanov A."/>
            <person name="Burgess S.C."/>
            <person name="Cooksey A.M."/>
            <person name="Castoe T.A."/>
            <person name="Crawford N.G."/>
            <person name="Densmore L.D."/>
            <person name="Drew J.C."/>
            <person name="Edwards S.V."/>
            <person name="Faircloth B.C."/>
            <person name="Fujita M.K."/>
            <person name="Greenwold M.J."/>
            <person name="Hoffmann F.G."/>
            <person name="Howard J.M."/>
            <person name="Iguchi T."/>
            <person name="Janes D.E."/>
            <person name="Khan S.Y."/>
            <person name="Kohno S."/>
            <person name="de Koning A.J."/>
            <person name="Lance S.L."/>
            <person name="McCarthy F.M."/>
            <person name="McCormack J.E."/>
            <person name="Merchant M.E."/>
            <person name="Peterson D.G."/>
            <person name="Pollock D.D."/>
            <person name="Pourmand N."/>
            <person name="Raney B.J."/>
            <person name="Roessler K.A."/>
            <person name="Sanford J.R."/>
            <person name="Sawyer R.H."/>
            <person name="Schmidt C.J."/>
            <person name="Triplett E.W."/>
            <person name="Tuberville T.D."/>
            <person name="Venegas-Anaya M."/>
            <person name="Howard J.T."/>
            <person name="Jarvis E.D."/>
            <person name="Guillette L.J.Jr."/>
            <person name="Glenn T.C."/>
            <person name="Green R.E."/>
            <person name="Ray D.A."/>
        </authorList>
    </citation>
    <scope>NUCLEOTIDE SEQUENCE [LARGE SCALE GENOMIC DNA]</scope>
    <source>
        <strain evidence="2">KSC_2009_1</strain>
    </source>
</reference>
<dbReference type="Gene3D" id="6.10.250.1760">
    <property type="match status" value="1"/>
</dbReference>
<dbReference type="Pfam" id="PF16484">
    <property type="entry name" value="CPT_N"/>
    <property type="match status" value="1"/>
</dbReference>
<organism evidence="2 3">
    <name type="scientific">Alligator mississippiensis</name>
    <name type="common">American alligator</name>
    <dbReference type="NCBI Taxonomy" id="8496"/>
    <lineage>
        <taxon>Eukaryota</taxon>
        <taxon>Metazoa</taxon>
        <taxon>Chordata</taxon>
        <taxon>Craniata</taxon>
        <taxon>Vertebrata</taxon>
        <taxon>Euteleostomi</taxon>
        <taxon>Archelosauria</taxon>
        <taxon>Archosauria</taxon>
        <taxon>Crocodylia</taxon>
        <taxon>Alligatoridae</taxon>
        <taxon>Alligatorinae</taxon>
        <taxon>Alligator</taxon>
    </lineage>
</organism>
<dbReference type="AlphaFoldDB" id="A0A151NVL5"/>
<evidence type="ECO:0000313" key="2">
    <source>
        <dbReference type="EMBL" id="KYO40917.1"/>
    </source>
</evidence>
<accession>A0A151NVL5</accession>
<dbReference type="EMBL" id="AKHW03001809">
    <property type="protein sequence ID" value="KYO40917.1"/>
    <property type="molecule type" value="Genomic_DNA"/>
</dbReference>
<keyword evidence="3" id="KW-1185">Reference proteome</keyword>
<evidence type="ECO:0000259" key="1">
    <source>
        <dbReference type="Pfam" id="PF16484"/>
    </source>
</evidence>
<dbReference type="KEGG" id="amj:106738940"/>
<name>A0A151NVL5_ALLMI</name>
<protein>
    <submittedName>
        <fullName evidence="2">Carnitine O-palmitoyltransferase 1, muscle isoform-like</fullName>
    </submittedName>
</protein>
<gene>
    <name evidence="2" type="ORF">Y1Q_0002522</name>
</gene>
<dbReference type="OrthoDB" id="240216at2759"/>
<feature type="domain" description="Carnitine O-palmitoyltransferase N-terminal" evidence="1">
    <location>
        <begin position="1"/>
        <end position="47"/>
    </location>
</feature>
<comment type="caution">
    <text evidence="2">The sequence shown here is derived from an EMBL/GenBank/DDBJ whole genome shotgun (WGS) entry which is preliminary data.</text>
</comment>
<evidence type="ECO:0000313" key="3">
    <source>
        <dbReference type="Proteomes" id="UP000050525"/>
    </source>
</evidence>
<proteinExistence type="predicted"/>